<organism evidence="3 4">
    <name type="scientific">Luteolibacter flavescens</name>
    <dbReference type="NCBI Taxonomy" id="1859460"/>
    <lineage>
        <taxon>Bacteria</taxon>
        <taxon>Pseudomonadati</taxon>
        <taxon>Verrucomicrobiota</taxon>
        <taxon>Verrucomicrobiia</taxon>
        <taxon>Verrucomicrobiales</taxon>
        <taxon>Verrucomicrobiaceae</taxon>
        <taxon>Luteolibacter</taxon>
    </lineage>
</organism>
<feature type="chain" id="PRO_5046232204" evidence="2">
    <location>
        <begin position="24"/>
        <end position="93"/>
    </location>
</feature>
<keyword evidence="4" id="KW-1185">Reference proteome</keyword>
<protein>
    <submittedName>
        <fullName evidence="3">Uncharacterized protein</fullName>
    </submittedName>
</protein>
<feature type="region of interest" description="Disordered" evidence="1">
    <location>
        <begin position="74"/>
        <end position="93"/>
    </location>
</feature>
<name>A0ABT3FKF1_9BACT</name>
<reference evidence="3 4" key="1">
    <citation type="submission" date="2022-10" db="EMBL/GenBank/DDBJ databases">
        <title>Luteolibacter flavescens strain MCCC 1K03193, whole genome shotgun sequencing project.</title>
        <authorList>
            <person name="Zhao G."/>
            <person name="Shen L."/>
        </authorList>
    </citation>
    <scope>NUCLEOTIDE SEQUENCE [LARGE SCALE GENOMIC DNA]</scope>
    <source>
        <strain evidence="3 4">MCCC 1K03193</strain>
    </source>
</reference>
<evidence type="ECO:0000313" key="3">
    <source>
        <dbReference type="EMBL" id="MCW1883927.1"/>
    </source>
</evidence>
<gene>
    <name evidence="3" type="ORF">OKA04_04255</name>
</gene>
<dbReference type="Proteomes" id="UP001207930">
    <property type="component" value="Unassembled WGS sequence"/>
</dbReference>
<dbReference type="RefSeq" id="WP_264499887.1">
    <property type="nucleotide sequence ID" value="NZ_JAPDDS010000002.1"/>
</dbReference>
<feature type="signal peptide" evidence="2">
    <location>
        <begin position="1"/>
        <end position="23"/>
    </location>
</feature>
<keyword evidence="2" id="KW-0732">Signal</keyword>
<comment type="caution">
    <text evidence="3">The sequence shown here is derived from an EMBL/GenBank/DDBJ whole genome shotgun (WGS) entry which is preliminary data.</text>
</comment>
<dbReference type="EMBL" id="JAPDDS010000002">
    <property type="protein sequence ID" value="MCW1883927.1"/>
    <property type="molecule type" value="Genomic_DNA"/>
</dbReference>
<accession>A0ABT3FKF1</accession>
<evidence type="ECO:0000256" key="1">
    <source>
        <dbReference type="SAM" id="MobiDB-lite"/>
    </source>
</evidence>
<evidence type="ECO:0000313" key="4">
    <source>
        <dbReference type="Proteomes" id="UP001207930"/>
    </source>
</evidence>
<feature type="compositionally biased region" description="Basic residues" evidence="1">
    <location>
        <begin position="74"/>
        <end position="84"/>
    </location>
</feature>
<proteinExistence type="predicted"/>
<sequence>MKKPIILLAVALVSLFAAPAAEARGHHSRVYVSFHRSCSGPAWVETYIAYYDHCGHPVFRKRVVPVRHHHRPAPRVVHYGHGHGHGGYSRGCR</sequence>
<evidence type="ECO:0000256" key="2">
    <source>
        <dbReference type="SAM" id="SignalP"/>
    </source>
</evidence>